<dbReference type="AlphaFoldDB" id="A0A088F9L8"/>
<dbReference type="PRINTS" id="PR00746">
    <property type="entry name" value="GLHYDRLASE41"/>
</dbReference>
<evidence type="ECO:0000256" key="2">
    <source>
        <dbReference type="ARBA" id="ARBA00022712"/>
    </source>
</evidence>
<keyword evidence="3" id="KW-0378">Hydrolase</keyword>
<evidence type="ECO:0000313" key="6">
    <source>
        <dbReference type="EMBL" id="AIM40174.1"/>
    </source>
</evidence>
<protein>
    <submittedName>
        <fullName evidence="6">RolC-TA-1</fullName>
    </submittedName>
    <submittedName>
        <fullName evidence="7">RolC-TA-2</fullName>
    </submittedName>
</protein>
<organism evidence="7">
    <name type="scientific">Nicotiana tomentosiformis</name>
    <name type="common">Tobacco</name>
    <dbReference type="NCBI Taxonomy" id="4098"/>
    <lineage>
        <taxon>Eukaryota</taxon>
        <taxon>Viridiplantae</taxon>
        <taxon>Streptophyta</taxon>
        <taxon>Embryophyta</taxon>
        <taxon>Tracheophyta</taxon>
        <taxon>Spermatophyta</taxon>
        <taxon>Magnoliopsida</taxon>
        <taxon>eudicotyledons</taxon>
        <taxon>Gunneridae</taxon>
        <taxon>Pentapetalae</taxon>
        <taxon>asterids</taxon>
        <taxon>lamiids</taxon>
        <taxon>Solanales</taxon>
        <taxon>Solanaceae</taxon>
        <taxon>Nicotianoideae</taxon>
        <taxon>Nicotianeae</taxon>
        <taxon>Nicotiana</taxon>
    </lineage>
</organism>
<dbReference type="GO" id="GO:0005975">
    <property type="term" value="P:carbohydrate metabolic process"/>
    <property type="evidence" value="ECO:0007669"/>
    <property type="project" value="InterPro"/>
</dbReference>
<name>A0A088F9L8_NICTO</name>
<dbReference type="Pfam" id="PF02027">
    <property type="entry name" value="RolB_RolC"/>
    <property type="match status" value="1"/>
</dbReference>
<dbReference type="InterPro" id="IPR006064">
    <property type="entry name" value="Glycosidase"/>
</dbReference>
<evidence type="ECO:0000256" key="1">
    <source>
        <dbReference type="ARBA" id="ARBA00002377"/>
    </source>
</evidence>
<keyword evidence="4" id="KW-0326">Glycosidase</keyword>
<accession>A0A088F9L8</accession>
<dbReference type="SMR" id="A0A088F9L8"/>
<sequence>MAEDNLCALFFKLTVQGVTCSDGLKKHMENAEDELKPLLEHGPQGESMDIDEEEVSGAKRLLYLYVDCPTMMRCFFGRSMPYNCRGGTLLTDLPPYHADVSPHEVSRGLRKATDFFSYEDAIRSAYFAAFSFSGPVRKLDQQLELTSTRGEPLTFSLYARSPGRLEPGELVRHGECKFAG</sequence>
<evidence type="ECO:0000313" key="7">
    <source>
        <dbReference type="EMBL" id="AIM40177.1"/>
    </source>
</evidence>
<dbReference type="EMBL" id="KJ599826">
    <property type="protein sequence ID" value="AIM40174.1"/>
    <property type="molecule type" value="Genomic_DNA"/>
</dbReference>
<comment type="function">
    <text evidence="1">Hydrolyzes cytokinin glucosides thus liberating free cytokinins.</text>
</comment>
<reference evidence="7" key="1">
    <citation type="submission" date="2014-03" db="EMBL/GenBank/DDBJ databases">
        <title>Deep sequencing of the tobacco ancestor Nicotiana tomentosiformis reveals multiple T-DNA inserts and a complex evolutionary history of natural transformation in Nicotianae.</title>
        <authorList>
            <person name="Chen K."/>
            <person name="Dorlhac de Bornes F."/>
            <person name="Szegedi E."/>
            <person name="Otten L."/>
        </authorList>
    </citation>
    <scope>NUCLEOTIDE SEQUENCE</scope>
</reference>
<evidence type="ECO:0000259" key="5">
    <source>
        <dbReference type="Pfam" id="PF02027"/>
    </source>
</evidence>
<evidence type="ECO:0000256" key="3">
    <source>
        <dbReference type="ARBA" id="ARBA00022801"/>
    </source>
</evidence>
<evidence type="ECO:0000256" key="4">
    <source>
        <dbReference type="ARBA" id="ARBA00023295"/>
    </source>
</evidence>
<keyword evidence="2" id="KW-0203">Cytokinin biosynthesis</keyword>
<dbReference type="GO" id="GO:0009691">
    <property type="term" value="P:cytokinin biosynthetic process"/>
    <property type="evidence" value="ECO:0007669"/>
    <property type="project" value="UniProtKB-KW"/>
</dbReference>
<proteinExistence type="predicted"/>
<dbReference type="GO" id="GO:0008422">
    <property type="term" value="F:beta-glucosidase activity"/>
    <property type="evidence" value="ECO:0007669"/>
    <property type="project" value="InterPro"/>
</dbReference>
<feature type="domain" description="Cytokinin glycosidase" evidence="5">
    <location>
        <begin position="40"/>
        <end position="163"/>
    </location>
</feature>
<dbReference type="InterPro" id="IPR006065">
    <property type="entry name" value="Glyco_hydro_41"/>
</dbReference>
<dbReference type="EMBL" id="KJ599826">
    <property type="protein sequence ID" value="AIM40177.1"/>
    <property type="molecule type" value="Genomic_DNA"/>
</dbReference>